<keyword evidence="1" id="KW-0472">Membrane</keyword>
<keyword evidence="1" id="KW-1133">Transmembrane helix</keyword>
<sequence>MCWSGSPGTPGMDFVQEAEKRTGKMYNAQSQRMDRIEFDALKKEVEGLKTEVDSLKHKTLCLLITLVVFVIFSSFSVVNMSRQYSTIHDYYMDSQKNDQKISRSLEELIPKIEVLQSEFK</sequence>
<keyword evidence="1" id="KW-0812">Transmembrane</keyword>
<name>A0A2N5PKD8_MEDGN</name>
<gene>
    <name evidence="2" type="ORF">CDL23_07895</name>
</gene>
<reference evidence="2 3" key="1">
    <citation type="journal article" date="2017" name="Genome Med.">
        <title>A novel Ruminococcus gnavus clade enriched in inflammatory bowel disease patients.</title>
        <authorList>
            <person name="Hall A.B."/>
            <person name="Yassour M."/>
            <person name="Sauk J."/>
            <person name="Garner A."/>
            <person name="Jiang X."/>
            <person name="Arthur T."/>
            <person name="Lagoudas G.K."/>
            <person name="Vatanen T."/>
            <person name="Fornelos N."/>
            <person name="Wilson R."/>
            <person name="Bertha M."/>
            <person name="Cohen M."/>
            <person name="Garber J."/>
            <person name="Khalili H."/>
            <person name="Gevers D."/>
            <person name="Ananthakrishnan A.N."/>
            <person name="Kugathasan S."/>
            <person name="Lander E.S."/>
            <person name="Blainey P."/>
            <person name="Vlamakis H."/>
            <person name="Xavier R.J."/>
            <person name="Huttenhower C."/>
        </authorList>
    </citation>
    <scope>NUCLEOTIDE SEQUENCE [LARGE SCALE GENOMIC DNA]</scope>
    <source>
        <strain evidence="2 3">RJX1125</strain>
    </source>
</reference>
<dbReference type="AlphaFoldDB" id="A0A2N5PKD8"/>
<dbReference type="RefSeq" id="WP_024852912.1">
    <property type="nucleotide sequence ID" value="NZ_NIHT01000010.1"/>
</dbReference>
<proteinExistence type="predicted"/>
<dbReference type="Proteomes" id="UP000235093">
    <property type="component" value="Unassembled WGS sequence"/>
</dbReference>
<evidence type="ECO:0000256" key="1">
    <source>
        <dbReference type="SAM" id="Phobius"/>
    </source>
</evidence>
<evidence type="ECO:0000313" key="3">
    <source>
        <dbReference type="Proteomes" id="UP000235093"/>
    </source>
</evidence>
<comment type="caution">
    <text evidence="2">The sequence shown here is derived from an EMBL/GenBank/DDBJ whole genome shotgun (WGS) entry which is preliminary data.</text>
</comment>
<accession>A0A2N5PKD8</accession>
<evidence type="ECO:0000313" key="2">
    <source>
        <dbReference type="EMBL" id="PLT75603.1"/>
    </source>
</evidence>
<dbReference type="EMBL" id="NIHT01000010">
    <property type="protein sequence ID" value="PLT75603.1"/>
    <property type="molecule type" value="Genomic_DNA"/>
</dbReference>
<organism evidence="2 3">
    <name type="scientific">Mediterraneibacter gnavus</name>
    <name type="common">Ruminococcus gnavus</name>
    <dbReference type="NCBI Taxonomy" id="33038"/>
    <lineage>
        <taxon>Bacteria</taxon>
        <taxon>Bacillati</taxon>
        <taxon>Bacillota</taxon>
        <taxon>Clostridia</taxon>
        <taxon>Lachnospirales</taxon>
        <taxon>Lachnospiraceae</taxon>
        <taxon>Mediterraneibacter</taxon>
    </lineage>
</organism>
<feature type="transmembrane region" description="Helical" evidence="1">
    <location>
        <begin position="59"/>
        <end position="78"/>
    </location>
</feature>
<protein>
    <submittedName>
        <fullName evidence="2">Uncharacterized protein</fullName>
    </submittedName>
</protein>